<evidence type="ECO:0000313" key="2">
    <source>
        <dbReference type="EMBL" id="KAG0589181.1"/>
    </source>
</evidence>
<sequence length="50" mass="5506">MFTDCGRLLTSLVLSALSLLLAIVATSMPQFEITSDLDHPIQHLFSVFVN</sequence>
<gene>
    <name evidence="2" type="ORF">KC19_1G001800</name>
</gene>
<dbReference type="Proteomes" id="UP000822688">
    <property type="component" value="Chromosome 1"/>
</dbReference>
<feature type="signal peptide" evidence="1">
    <location>
        <begin position="1"/>
        <end position="27"/>
    </location>
</feature>
<evidence type="ECO:0000256" key="1">
    <source>
        <dbReference type="SAM" id="SignalP"/>
    </source>
</evidence>
<keyword evidence="3" id="KW-1185">Reference proteome</keyword>
<name>A0A8T0J2T8_CERPU</name>
<proteinExistence type="predicted"/>
<comment type="caution">
    <text evidence="2">The sequence shown here is derived from an EMBL/GenBank/DDBJ whole genome shotgun (WGS) entry which is preliminary data.</text>
</comment>
<protein>
    <submittedName>
        <fullName evidence="2">Uncharacterized protein</fullName>
    </submittedName>
</protein>
<dbReference type="EMBL" id="CM026421">
    <property type="protein sequence ID" value="KAG0589181.1"/>
    <property type="molecule type" value="Genomic_DNA"/>
</dbReference>
<evidence type="ECO:0000313" key="3">
    <source>
        <dbReference type="Proteomes" id="UP000822688"/>
    </source>
</evidence>
<dbReference type="AlphaFoldDB" id="A0A8T0J2T8"/>
<feature type="chain" id="PRO_5035926586" evidence="1">
    <location>
        <begin position="28"/>
        <end position="50"/>
    </location>
</feature>
<accession>A0A8T0J2T8</accession>
<keyword evidence="1" id="KW-0732">Signal</keyword>
<reference evidence="2" key="1">
    <citation type="submission" date="2020-06" db="EMBL/GenBank/DDBJ databases">
        <title>WGS assembly of Ceratodon purpureus strain R40.</title>
        <authorList>
            <person name="Carey S.B."/>
            <person name="Jenkins J."/>
            <person name="Shu S."/>
            <person name="Lovell J.T."/>
            <person name="Sreedasyam A."/>
            <person name="Maumus F."/>
            <person name="Tiley G.P."/>
            <person name="Fernandez-Pozo N."/>
            <person name="Barry K."/>
            <person name="Chen C."/>
            <person name="Wang M."/>
            <person name="Lipzen A."/>
            <person name="Daum C."/>
            <person name="Saski C.A."/>
            <person name="Payton A.C."/>
            <person name="Mcbreen J.C."/>
            <person name="Conrad R.E."/>
            <person name="Kollar L.M."/>
            <person name="Olsson S."/>
            <person name="Huttunen S."/>
            <person name="Landis J.B."/>
            <person name="Wickett N.J."/>
            <person name="Johnson M.G."/>
            <person name="Rensing S.A."/>
            <person name="Grimwood J."/>
            <person name="Schmutz J."/>
            <person name="Mcdaniel S.F."/>
        </authorList>
    </citation>
    <scope>NUCLEOTIDE SEQUENCE</scope>
    <source>
        <strain evidence="2">R40</strain>
    </source>
</reference>
<organism evidence="2 3">
    <name type="scientific">Ceratodon purpureus</name>
    <name type="common">Fire moss</name>
    <name type="synonym">Dicranum purpureum</name>
    <dbReference type="NCBI Taxonomy" id="3225"/>
    <lineage>
        <taxon>Eukaryota</taxon>
        <taxon>Viridiplantae</taxon>
        <taxon>Streptophyta</taxon>
        <taxon>Embryophyta</taxon>
        <taxon>Bryophyta</taxon>
        <taxon>Bryophytina</taxon>
        <taxon>Bryopsida</taxon>
        <taxon>Dicranidae</taxon>
        <taxon>Pseudoditrichales</taxon>
        <taxon>Ditrichaceae</taxon>
        <taxon>Ceratodon</taxon>
    </lineage>
</organism>